<name>A0A9W4GYE6_9ACTN</name>
<gene>
    <name evidence="2" type="ORF">SBRY_10154</name>
</gene>
<comment type="caution">
    <text evidence="2">The sequence shown here is derived from an EMBL/GenBank/DDBJ whole genome shotgun (WGS) entry which is preliminary data.</text>
</comment>
<organism evidence="2 3">
    <name type="scientific">Actinacidiphila bryophytorum</name>
    <dbReference type="NCBI Taxonomy" id="1436133"/>
    <lineage>
        <taxon>Bacteria</taxon>
        <taxon>Bacillati</taxon>
        <taxon>Actinomycetota</taxon>
        <taxon>Actinomycetes</taxon>
        <taxon>Kitasatosporales</taxon>
        <taxon>Streptomycetaceae</taxon>
        <taxon>Actinacidiphila</taxon>
    </lineage>
</organism>
<dbReference type="EMBL" id="CAJVAX010000001">
    <property type="protein sequence ID" value="CAG7598363.1"/>
    <property type="molecule type" value="Genomic_DNA"/>
</dbReference>
<protein>
    <submittedName>
        <fullName evidence="2">Uncharacterized protein</fullName>
    </submittedName>
</protein>
<dbReference type="Proteomes" id="UP001153328">
    <property type="component" value="Unassembled WGS sequence"/>
</dbReference>
<feature type="region of interest" description="Disordered" evidence="1">
    <location>
        <begin position="1"/>
        <end position="30"/>
    </location>
</feature>
<dbReference type="AlphaFoldDB" id="A0A9W4GYE6"/>
<keyword evidence="3" id="KW-1185">Reference proteome</keyword>
<evidence type="ECO:0000256" key="1">
    <source>
        <dbReference type="SAM" id="MobiDB-lite"/>
    </source>
</evidence>
<feature type="region of interest" description="Disordered" evidence="1">
    <location>
        <begin position="65"/>
        <end position="86"/>
    </location>
</feature>
<evidence type="ECO:0000313" key="3">
    <source>
        <dbReference type="Proteomes" id="UP001153328"/>
    </source>
</evidence>
<sequence length="221" mass="23994">MRPAGRPPQRAGRRRRLCPRGGAVSPACRRPRASGGVLRVRCSWALLGLRCGVAFRRGRGAERFHRPRADTHSGDPPGVSRPARPWRRHCENQAGGLSRQRGTSAAWWEVCRGLQRLVADGAAGDRVPGEDGPADRHPDHDGCLRGSLRLAVAGLKLAHCVYEWAGRVKGLVPSGTPRGFRASLRRFPDTQCAPCQPECEARPCSKPRCGSPAPPPLPPPR</sequence>
<feature type="compositionally biased region" description="Low complexity" evidence="1">
    <location>
        <begin position="1"/>
        <end position="10"/>
    </location>
</feature>
<accession>A0A9W4GYE6</accession>
<evidence type="ECO:0000313" key="2">
    <source>
        <dbReference type="EMBL" id="CAG7598363.1"/>
    </source>
</evidence>
<proteinExistence type="predicted"/>
<feature type="compositionally biased region" description="Pro residues" evidence="1">
    <location>
        <begin position="212"/>
        <end position="221"/>
    </location>
</feature>
<feature type="region of interest" description="Disordered" evidence="1">
    <location>
        <begin position="198"/>
        <end position="221"/>
    </location>
</feature>
<reference evidence="2" key="1">
    <citation type="submission" date="2021-06" db="EMBL/GenBank/DDBJ databases">
        <authorList>
            <person name="Arsene-Ploetze F."/>
        </authorList>
    </citation>
    <scope>NUCLEOTIDE SEQUENCE</scope>
    <source>
        <strain evidence="2">SBRY1</strain>
    </source>
</reference>